<name>A0ABS0KQJ0_PSENT</name>
<dbReference type="RefSeq" id="WP_196913324.1">
    <property type="nucleotide sequence ID" value="NZ_JADTFC010000069.1"/>
</dbReference>
<evidence type="ECO:0000256" key="1">
    <source>
        <dbReference type="SAM" id="Phobius"/>
    </source>
</evidence>
<feature type="transmembrane region" description="Helical" evidence="1">
    <location>
        <begin position="123"/>
        <end position="144"/>
    </location>
</feature>
<dbReference type="EMBL" id="JADTFC010000069">
    <property type="protein sequence ID" value="MBG6290279.1"/>
    <property type="molecule type" value="Genomic_DNA"/>
</dbReference>
<protein>
    <submittedName>
        <fullName evidence="2">Uncharacterized protein</fullName>
    </submittedName>
</protein>
<accession>A0ABS0KQJ0</accession>
<keyword evidence="1" id="KW-0812">Transmembrane</keyword>
<sequence length="145" mass="16494">MCNYKKRPLTRSENILRLLFEHADEVIDRLEFLNVSANKLERLELLINGFEGTPGLLEVMEALTYEVNRFERRAGRSSNIEMADFCSRLVKIESVLDKVFEVESLKRIGQQDNLAIGRKATSFLCLALFLGALNFCMLASSFIVG</sequence>
<reference evidence="2 3" key="1">
    <citation type="submission" date="2020-11" db="EMBL/GenBank/DDBJ databases">
        <title>Enhanced detection system for hospital associated transmission using whole genome sequencing surveillance.</title>
        <authorList>
            <person name="Harrison L.H."/>
            <person name="Van Tyne D."/>
            <person name="Marsh J.W."/>
            <person name="Griffith M.P."/>
            <person name="Snyder D.J."/>
            <person name="Cooper V.S."/>
            <person name="Mustapha M."/>
        </authorList>
    </citation>
    <scope>NUCLEOTIDE SEQUENCE [LARGE SCALE GENOMIC DNA]</scope>
    <source>
        <strain evidence="2 3">PSA00705</strain>
    </source>
</reference>
<keyword evidence="1" id="KW-0472">Membrane</keyword>
<keyword evidence="1" id="KW-1133">Transmembrane helix</keyword>
<organism evidence="2 3">
    <name type="scientific">Pseudomonas nitroreducens</name>
    <dbReference type="NCBI Taxonomy" id="46680"/>
    <lineage>
        <taxon>Bacteria</taxon>
        <taxon>Pseudomonadati</taxon>
        <taxon>Pseudomonadota</taxon>
        <taxon>Gammaproteobacteria</taxon>
        <taxon>Pseudomonadales</taxon>
        <taxon>Pseudomonadaceae</taxon>
        <taxon>Pseudomonas</taxon>
    </lineage>
</organism>
<keyword evidence="3" id="KW-1185">Reference proteome</keyword>
<evidence type="ECO:0000313" key="2">
    <source>
        <dbReference type="EMBL" id="MBG6290279.1"/>
    </source>
</evidence>
<proteinExistence type="predicted"/>
<gene>
    <name evidence="2" type="ORF">I5I61_22730</name>
</gene>
<dbReference type="Proteomes" id="UP000608450">
    <property type="component" value="Unassembled WGS sequence"/>
</dbReference>
<evidence type="ECO:0000313" key="3">
    <source>
        <dbReference type="Proteomes" id="UP000608450"/>
    </source>
</evidence>
<comment type="caution">
    <text evidence="2">The sequence shown here is derived from an EMBL/GenBank/DDBJ whole genome shotgun (WGS) entry which is preliminary data.</text>
</comment>